<evidence type="ECO:0000313" key="1">
    <source>
        <dbReference type="EMBL" id="ASD64724.1"/>
    </source>
</evidence>
<dbReference type="GO" id="GO:0004177">
    <property type="term" value="F:aminopeptidase activity"/>
    <property type="evidence" value="ECO:0007669"/>
    <property type="project" value="UniProtKB-KW"/>
</dbReference>
<dbReference type="Pfam" id="PF10023">
    <property type="entry name" value="Aminopep"/>
    <property type="match status" value="1"/>
</dbReference>
<protein>
    <submittedName>
        <fullName evidence="1">Aminopeptidase</fullName>
    </submittedName>
</protein>
<keyword evidence="1" id="KW-0645">Protease</keyword>
<proteinExistence type="predicted"/>
<dbReference type="RefSeq" id="WP_088566172.1">
    <property type="nucleotide sequence ID" value="NZ_CP020946.1"/>
</dbReference>
<dbReference type="OrthoDB" id="9777175at2"/>
<reference evidence="1 2" key="1">
    <citation type="submission" date="2017-04" db="EMBL/GenBank/DDBJ databases">
        <title>Whole genome sequence of Bdellovibrio bacteriovorus strain SSB218315.</title>
        <authorList>
            <person name="Oyedara O."/>
            <person name="Rodriguez-Perez M.A."/>
        </authorList>
    </citation>
    <scope>NUCLEOTIDE SEQUENCE [LARGE SCALE GENOMIC DNA]</scope>
    <source>
        <strain evidence="1 2">SSB218315</strain>
    </source>
</reference>
<accession>A0A1Z3NB74</accession>
<dbReference type="PIRSF" id="PIRSF029285">
    <property type="entry name" value="Aminopept"/>
    <property type="match status" value="1"/>
</dbReference>
<gene>
    <name evidence="1" type="ORF">B9G79_14695</name>
</gene>
<dbReference type="Proteomes" id="UP000197003">
    <property type="component" value="Chromosome"/>
</dbReference>
<keyword evidence="1" id="KW-0031">Aminopeptidase</keyword>
<dbReference type="InterPro" id="IPR014553">
    <property type="entry name" value="Aminopept"/>
</dbReference>
<dbReference type="AlphaFoldDB" id="A0A1Z3NB74"/>
<evidence type="ECO:0000313" key="2">
    <source>
        <dbReference type="Proteomes" id="UP000197003"/>
    </source>
</evidence>
<dbReference type="EMBL" id="CP020946">
    <property type="protein sequence ID" value="ASD64724.1"/>
    <property type="molecule type" value="Genomic_DNA"/>
</dbReference>
<keyword evidence="1" id="KW-0378">Hydrolase</keyword>
<name>A0A1Z3NB74_BDEBC</name>
<organism evidence="1 2">
    <name type="scientific">Bdellovibrio bacteriovorus</name>
    <dbReference type="NCBI Taxonomy" id="959"/>
    <lineage>
        <taxon>Bacteria</taxon>
        <taxon>Pseudomonadati</taxon>
        <taxon>Bdellovibrionota</taxon>
        <taxon>Bdellovibrionia</taxon>
        <taxon>Bdellovibrionales</taxon>
        <taxon>Pseudobdellovibrionaceae</taxon>
        <taxon>Bdellovibrio</taxon>
    </lineage>
</organism>
<sequence length="349" mass="40374">MRLKLGLTLLAVATLNSGCQMGYLMKSGYGQMKLLNSRIPVDEALKDPNLDEGKKKKLKLAQEARTFAETELHLKSTKNYTSYVELGRPYVTYVVSAAPKWELKHHQWSYPFMGKMPYKGYFNEDDAKEEEKSLQQDNLDTYMRGVSAYSTLGWFNDPILSSMLRYDDYDLVNTIIHETVHATLYIKNSADFNERLATFLGNKGAELFYLKKEGADSPTLKLIQSENDDSKVFSQFISAELDALEKWYKELPSSERSEEKRTQRIQQIQSKFSAEVVPRLKTESYKRFADAKLNNARLLVYRTYMQDLSDFEKLYELRDRSYFSFIEACRGLEKAKDPSAELKKMLSPP</sequence>